<dbReference type="InterPro" id="IPR058625">
    <property type="entry name" value="MdtA-like_BSH"/>
</dbReference>
<protein>
    <submittedName>
        <fullName evidence="5">Efflux RND transporter periplasmic adaptor subunit</fullName>
    </submittedName>
</protein>
<dbReference type="SUPFAM" id="SSF111369">
    <property type="entry name" value="HlyD-like secretion proteins"/>
    <property type="match status" value="1"/>
</dbReference>
<dbReference type="PANTHER" id="PTHR30469">
    <property type="entry name" value="MULTIDRUG RESISTANCE PROTEIN MDTA"/>
    <property type="match status" value="1"/>
</dbReference>
<evidence type="ECO:0000259" key="4">
    <source>
        <dbReference type="Pfam" id="PF25917"/>
    </source>
</evidence>
<dbReference type="NCBIfam" id="TIGR01730">
    <property type="entry name" value="RND_mfp"/>
    <property type="match status" value="1"/>
</dbReference>
<sequence length="251" mass="26313">MPFSRSPVLLLASLLHVSQAYAVEVGADFSDPSAIRVLLAAKTETTLSSQMAGTLGEFNASLGQSVNKGALLAQFDCREGQARAKVANAELAMAKQNLEAKRHLRKLDAVGDLEVAMAATEVEKADGARSMSQTQTSYCKVNAPFAGRVAKVHAKPFQTVSAGTPLFDLVSDGALKVRLNVPSTLLPNLQTGMALQISIAETGKTYVAHISAINARVDAVAQAVELEATLDATHPELIAGMSGVARLADSQ</sequence>
<dbReference type="GO" id="GO:0015562">
    <property type="term" value="F:efflux transmembrane transporter activity"/>
    <property type="evidence" value="ECO:0007669"/>
    <property type="project" value="TreeGrafter"/>
</dbReference>
<organism evidence="5 6">
    <name type="scientific">Aquipseudomonas ullengensis</name>
    <dbReference type="NCBI Taxonomy" id="2759166"/>
    <lineage>
        <taxon>Bacteria</taxon>
        <taxon>Pseudomonadati</taxon>
        <taxon>Pseudomonadota</taxon>
        <taxon>Gammaproteobacteria</taxon>
        <taxon>Pseudomonadales</taxon>
        <taxon>Pseudomonadaceae</taxon>
        <taxon>Aquipseudomonas</taxon>
    </lineage>
</organism>
<keyword evidence="2" id="KW-0175">Coiled coil</keyword>
<evidence type="ECO:0000313" key="5">
    <source>
        <dbReference type="EMBL" id="MBB2494497.1"/>
    </source>
</evidence>
<feature type="domain" description="Multidrug resistance protein MdtA-like barrel-sandwich hybrid" evidence="4">
    <location>
        <begin position="46"/>
        <end position="168"/>
    </location>
</feature>
<proteinExistence type="inferred from homology"/>
<dbReference type="GO" id="GO:1990281">
    <property type="term" value="C:efflux pump complex"/>
    <property type="evidence" value="ECO:0007669"/>
    <property type="project" value="TreeGrafter"/>
</dbReference>
<dbReference type="AlphaFoldDB" id="A0A7W4LK42"/>
<dbReference type="InterPro" id="IPR006143">
    <property type="entry name" value="RND_pump_MFP"/>
</dbReference>
<evidence type="ECO:0000256" key="1">
    <source>
        <dbReference type="ARBA" id="ARBA00009477"/>
    </source>
</evidence>
<comment type="caution">
    <text evidence="5">The sequence shown here is derived from an EMBL/GenBank/DDBJ whole genome shotgun (WGS) entry which is preliminary data.</text>
</comment>
<dbReference type="Gene3D" id="2.40.50.100">
    <property type="match status" value="1"/>
</dbReference>
<dbReference type="RefSeq" id="WP_183088074.1">
    <property type="nucleotide sequence ID" value="NZ_JACJUD010000002.1"/>
</dbReference>
<dbReference type="Pfam" id="PF25917">
    <property type="entry name" value="BSH_RND"/>
    <property type="match status" value="1"/>
</dbReference>
<comment type="similarity">
    <text evidence="1">Belongs to the membrane fusion protein (MFP) (TC 8.A.1) family.</text>
</comment>
<dbReference type="Proteomes" id="UP000542720">
    <property type="component" value="Unassembled WGS sequence"/>
</dbReference>
<evidence type="ECO:0000256" key="3">
    <source>
        <dbReference type="SAM" id="SignalP"/>
    </source>
</evidence>
<keyword evidence="6" id="KW-1185">Reference proteome</keyword>
<keyword evidence="3" id="KW-0732">Signal</keyword>
<dbReference type="Gene3D" id="2.40.30.170">
    <property type="match status" value="1"/>
</dbReference>
<evidence type="ECO:0000313" key="6">
    <source>
        <dbReference type="Proteomes" id="UP000542720"/>
    </source>
</evidence>
<dbReference type="EMBL" id="JACJUD010000002">
    <property type="protein sequence ID" value="MBB2494497.1"/>
    <property type="molecule type" value="Genomic_DNA"/>
</dbReference>
<name>A0A7W4LK42_9GAMM</name>
<reference evidence="5 6" key="1">
    <citation type="submission" date="2020-08" db="EMBL/GenBank/DDBJ databases">
        <authorList>
            <person name="Kim C.M."/>
        </authorList>
    </citation>
    <scope>NUCLEOTIDE SEQUENCE [LARGE SCALE GENOMIC DNA]</scope>
    <source>
        <strain evidence="5 6">UL070</strain>
    </source>
</reference>
<evidence type="ECO:0000256" key="2">
    <source>
        <dbReference type="ARBA" id="ARBA00023054"/>
    </source>
</evidence>
<feature type="chain" id="PRO_5031261190" evidence="3">
    <location>
        <begin position="23"/>
        <end position="251"/>
    </location>
</feature>
<feature type="signal peptide" evidence="3">
    <location>
        <begin position="1"/>
        <end position="22"/>
    </location>
</feature>
<gene>
    <name evidence="5" type="ORF">H3H51_05650</name>
</gene>
<accession>A0A7W4LK42</accession>